<evidence type="ECO:0000256" key="5">
    <source>
        <dbReference type="PROSITE-ProRule" id="PRU00529"/>
    </source>
</evidence>
<feature type="compositionally biased region" description="Polar residues" evidence="6">
    <location>
        <begin position="330"/>
        <end position="339"/>
    </location>
</feature>
<dbReference type="Ensembl" id="ENSCCAT00000021123.1">
    <property type="protein sequence ID" value="ENSCCAP00000004088.1"/>
    <property type="gene ID" value="ENSCCAG00000019379.1"/>
</dbReference>
<dbReference type="GeneTree" id="ENSGT00390000002365"/>
<dbReference type="InterPro" id="IPR004114">
    <property type="entry name" value="THUMP_dom"/>
</dbReference>
<dbReference type="GO" id="GO:0003723">
    <property type="term" value="F:RNA binding"/>
    <property type="evidence" value="ECO:0007669"/>
    <property type="project" value="UniProtKB-UniRule"/>
</dbReference>
<reference evidence="8" key="1">
    <citation type="submission" date="2025-08" db="UniProtKB">
        <authorList>
            <consortium name="Ensembl"/>
        </authorList>
    </citation>
    <scope>IDENTIFICATION</scope>
</reference>
<proteinExistence type="inferred from homology"/>
<organism evidence="8 9">
    <name type="scientific">Cebus imitator</name>
    <name type="common">Panamanian white-faced capuchin</name>
    <name type="synonym">Cebus capucinus imitator</name>
    <dbReference type="NCBI Taxonomy" id="2715852"/>
    <lineage>
        <taxon>Eukaryota</taxon>
        <taxon>Metazoa</taxon>
        <taxon>Chordata</taxon>
        <taxon>Craniata</taxon>
        <taxon>Vertebrata</taxon>
        <taxon>Euteleostomi</taxon>
        <taxon>Mammalia</taxon>
        <taxon>Eutheria</taxon>
        <taxon>Euarchontoglires</taxon>
        <taxon>Primates</taxon>
        <taxon>Haplorrhini</taxon>
        <taxon>Platyrrhini</taxon>
        <taxon>Cebidae</taxon>
        <taxon>Cebinae</taxon>
        <taxon>Cebus</taxon>
    </lineage>
</organism>
<name>A0A2K5PKB5_CEBIM</name>
<comment type="subunit">
    <text evidence="3">Interacts with NAT10. Binds tRNA.</text>
</comment>
<evidence type="ECO:0000256" key="3">
    <source>
        <dbReference type="ARBA" id="ARBA00065332"/>
    </source>
</evidence>
<evidence type="ECO:0000256" key="2">
    <source>
        <dbReference type="ARBA" id="ARBA00060731"/>
    </source>
</evidence>
<dbReference type="CDD" id="cd11717">
    <property type="entry name" value="THUMP_THUMPD1_like"/>
    <property type="match status" value="1"/>
</dbReference>
<evidence type="ECO:0000259" key="7">
    <source>
        <dbReference type="PROSITE" id="PS51165"/>
    </source>
</evidence>
<dbReference type="PANTHER" id="PTHR13452">
    <property type="entry name" value="THUMP DOMAIN CONTAINING PROTEIN 1-RELATED"/>
    <property type="match status" value="1"/>
</dbReference>
<evidence type="ECO:0000313" key="9">
    <source>
        <dbReference type="Proteomes" id="UP000233040"/>
    </source>
</evidence>
<dbReference type="GO" id="GO:0006400">
    <property type="term" value="P:tRNA modification"/>
    <property type="evidence" value="ECO:0007669"/>
    <property type="project" value="InterPro"/>
</dbReference>
<protein>
    <recommendedName>
        <fullName evidence="4">THUMP domain-containing protein 1</fullName>
    </recommendedName>
</protein>
<dbReference type="Pfam" id="PF02926">
    <property type="entry name" value="THUMP"/>
    <property type="match status" value="1"/>
</dbReference>
<keyword evidence="5" id="KW-0694">RNA-binding</keyword>
<dbReference type="AlphaFoldDB" id="A0A2K5PKB5"/>
<reference evidence="8" key="2">
    <citation type="submission" date="2025-09" db="UniProtKB">
        <authorList>
            <consortium name="Ensembl"/>
        </authorList>
    </citation>
    <scope>IDENTIFICATION</scope>
</reference>
<evidence type="ECO:0000256" key="1">
    <source>
        <dbReference type="ARBA" id="ARBA00053258"/>
    </source>
</evidence>
<evidence type="ECO:0000256" key="6">
    <source>
        <dbReference type="SAM" id="MobiDB-lite"/>
    </source>
</evidence>
<feature type="compositionally biased region" description="Basic and acidic residues" evidence="6">
    <location>
        <begin position="340"/>
        <end position="353"/>
    </location>
</feature>
<dbReference type="SMART" id="SM00981">
    <property type="entry name" value="THUMP"/>
    <property type="match status" value="1"/>
</dbReference>
<keyword evidence="9" id="KW-1185">Reference proteome</keyword>
<dbReference type="Gene3D" id="3.30.2300.10">
    <property type="entry name" value="THUMP superfamily"/>
    <property type="match status" value="1"/>
</dbReference>
<dbReference type="PROSITE" id="PS51165">
    <property type="entry name" value="THUMP"/>
    <property type="match status" value="1"/>
</dbReference>
<feature type="region of interest" description="Disordered" evidence="6">
    <location>
        <begin position="328"/>
        <end position="400"/>
    </location>
</feature>
<comment type="similarity">
    <text evidence="2">Belongs to the THUMPD1 family.</text>
</comment>
<dbReference type="SUPFAM" id="SSF143437">
    <property type="entry name" value="THUMP domain-like"/>
    <property type="match status" value="1"/>
</dbReference>
<dbReference type="OMA" id="RRERWKH"/>
<dbReference type="FunFam" id="3.30.2300.10:FF:000001">
    <property type="entry name" value="THUMP domain-containing protein 1"/>
    <property type="match status" value="1"/>
</dbReference>
<dbReference type="STRING" id="9516.ENSCCAP00000004088"/>
<dbReference type="PANTHER" id="PTHR13452:SF15">
    <property type="entry name" value="THUMP DOMAIN-CONTAINING PROTEIN 1"/>
    <property type="match status" value="1"/>
</dbReference>
<sequence>PWILIIRNKGRERGLVRLHLLVDRKGCQEEKCPGKIVKQFSRQQWTNISLSSQISRTMAAPAQQPTQPGGGKRKDKAQYVLAKRARRCDTGGPLLLEPGLQGILITCNMNERKSVEEAYSLHNEYGHGMYGPEKLTDKHQQPSGIEGEDGDVEAALKKEVGDIKASTEMRLRKFQSVASGANNVVFIRTLGIEPEKLVHHIIQEMYKTKKKTTRVILRMLPISGTCKAFLEDMKKYAETFLEPWFKAPNKGTFQIVYKSRNNSHMNREEVIRELAGIVGNLNSENKVNLTNPQYTVVVEIVKAVCCLSVVKDYMLLRKYNLQEVVKSPKDPTQLNSKQGNGKETKLESADKSDQNNIQVPENTEEPGQIKPTSNPQEGGGKPELASEATEGSKSNENALS</sequence>
<feature type="region of interest" description="Disordered" evidence="6">
    <location>
        <begin position="54"/>
        <end position="76"/>
    </location>
</feature>
<feature type="compositionally biased region" description="Polar residues" evidence="6">
    <location>
        <begin position="389"/>
        <end position="400"/>
    </location>
</feature>
<evidence type="ECO:0000256" key="4">
    <source>
        <dbReference type="ARBA" id="ARBA00074795"/>
    </source>
</evidence>
<evidence type="ECO:0000313" key="8">
    <source>
        <dbReference type="Ensembl" id="ENSCCAP00000004088.1"/>
    </source>
</evidence>
<accession>A0A2K5PKB5</accession>
<feature type="domain" description="THUMP" evidence="7">
    <location>
        <begin position="204"/>
        <end position="311"/>
    </location>
</feature>
<comment type="function">
    <text evidence="1">Functions as a tRNA-binding adapter to mediate NAT10-dependent tRNA acetylation modifying cytidine to N4-acetylcytidine (ac4C).</text>
</comment>
<dbReference type="Proteomes" id="UP000233040">
    <property type="component" value="Unassembled WGS sequence"/>
</dbReference>
<dbReference type="InterPro" id="IPR040183">
    <property type="entry name" value="THUMPD1-like"/>
</dbReference>